<dbReference type="EMBL" id="CADIKK010000063">
    <property type="protein sequence ID" value="CAB3808864.1"/>
    <property type="molecule type" value="Genomic_DNA"/>
</dbReference>
<reference evidence="2 3" key="1">
    <citation type="submission" date="2020-04" db="EMBL/GenBank/DDBJ databases">
        <authorList>
            <person name="De Canck E."/>
        </authorList>
    </citation>
    <scope>NUCLEOTIDE SEQUENCE [LARGE SCALE GENOMIC DNA]</scope>
    <source>
        <strain evidence="2 3">LMG 28614</strain>
    </source>
</reference>
<feature type="compositionally biased region" description="Basic and acidic residues" evidence="1">
    <location>
        <begin position="10"/>
        <end position="23"/>
    </location>
</feature>
<evidence type="ECO:0000256" key="1">
    <source>
        <dbReference type="SAM" id="MobiDB-lite"/>
    </source>
</evidence>
<name>A0A6S7CG51_9BURK</name>
<protein>
    <submittedName>
        <fullName evidence="2">Uncharacterized protein</fullName>
    </submittedName>
</protein>
<evidence type="ECO:0000313" key="2">
    <source>
        <dbReference type="EMBL" id="CAB3808864.1"/>
    </source>
</evidence>
<feature type="region of interest" description="Disordered" evidence="1">
    <location>
        <begin position="1"/>
        <end position="25"/>
    </location>
</feature>
<organism evidence="2 3">
    <name type="scientific">Paraburkholderia ultramafica</name>
    <dbReference type="NCBI Taxonomy" id="1544867"/>
    <lineage>
        <taxon>Bacteria</taxon>
        <taxon>Pseudomonadati</taxon>
        <taxon>Pseudomonadota</taxon>
        <taxon>Betaproteobacteria</taxon>
        <taxon>Burkholderiales</taxon>
        <taxon>Burkholderiaceae</taxon>
        <taxon>Paraburkholderia</taxon>
    </lineage>
</organism>
<proteinExistence type="predicted"/>
<dbReference type="Proteomes" id="UP000494365">
    <property type="component" value="Unassembled WGS sequence"/>
</dbReference>
<accession>A0A6S7CG51</accession>
<gene>
    <name evidence="2" type="ORF">LMG28614_06895</name>
</gene>
<feature type="region of interest" description="Disordered" evidence="1">
    <location>
        <begin position="63"/>
        <end position="85"/>
    </location>
</feature>
<sequence>MDQIRNATPPREHRGDRPGEQDGAHCLGNIDGQWLFQGGVTGNRHRELFHFFRDCARSGKHGEPVGPALADPDISDGCSTKPQGRRGASAQISMMARAAASTSEAECTDAVVTLKMQTDLAHRRESMYECRTATYPVTPHTRKTLATGGRSSSVCNGLTNFYNPTKRFKRADKSDRRGNLSAFNAGDH</sequence>
<keyword evidence="3" id="KW-1185">Reference proteome</keyword>
<evidence type="ECO:0000313" key="3">
    <source>
        <dbReference type="Proteomes" id="UP000494365"/>
    </source>
</evidence>
<dbReference type="AlphaFoldDB" id="A0A6S7CG51"/>